<reference evidence="2" key="1">
    <citation type="submission" date="2016-10" db="EMBL/GenBank/DDBJ databases">
        <authorList>
            <person name="Varghese N."/>
            <person name="Submissions S."/>
        </authorList>
    </citation>
    <scope>NUCLEOTIDE SEQUENCE [LARGE SCALE GENOMIC DNA]</scope>
    <source>
        <strain evidence="2">8N4</strain>
    </source>
</reference>
<dbReference type="STRING" id="988801.SAMN05216522_103113"/>
<gene>
    <name evidence="1" type="ORF">SAMN05216522_103113</name>
</gene>
<dbReference type="NCBIfam" id="TIGR03951">
    <property type="entry name" value="Fe_III_red_FhuF"/>
    <property type="match status" value="1"/>
</dbReference>
<dbReference type="EMBL" id="FOGC01000003">
    <property type="protein sequence ID" value="SEQ46401.1"/>
    <property type="molecule type" value="Genomic_DNA"/>
</dbReference>
<name>A0A1H9G8G3_9GAMM</name>
<organism evidence="1 2">
    <name type="scientific">Rosenbergiella nectarea</name>
    <dbReference type="NCBI Taxonomy" id="988801"/>
    <lineage>
        <taxon>Bacteria</taxon>
        <taxon>Pseudomonadati</taxon>
        <taxon>Pseudomonadota</taxon>
        <taxon>Gammaproteobacteria</taxon>
        <taxon>Enterobacterales</taxon>
        <taxon>Erwiniaceae</taxon>
        <taxon>Rosenbergiella</taxon>
    </lineage>
</organism>
<dbReference type="Proteomes" id="UP000242515">
    <property type="component" value="Unassembled WGS sequence"/>
</dbReference>
<proteinExistence type="predicted"/>
<protein>
    <submittedName>
        <fullName evidence="1">Siderophore-iron reductase FhuF</fullName>
    </submittedName>
</protein>
<sequence>MSRAASIAKALPNEYPLATLRSCESFRALLPRERSSYRSPQQLAWLSKWSQWFFAGTLLPWGEQLLVEQRAYPLWLGFGRFSLNSQGFPDPISVSHLSLAAPCDIAQQQAITQLVSGFISPVCSTLAAVAGHPLALFWSNAAVRLHQSMRSAEQKQVSSHLLQDIFTATHLTNGERNHLYQPFITLDQAHMPAIRQRRHCCMRFHLDKELCPSCPLDRCPTSKL</sequence>
<keyword evidence="2" id="KW-1185">Reference proteome</keyword>
<dbReference type="InterPro" id="IPR008090">
    <property type="entry name" value="Fe_iron_reduct"/>
</dbReference>
<dbReference type="OrthoDB" id="5918327at2"/>
<dbReference type="RefSeq" id="WP_092673757.1">
    <property type="nucleotide sequence ID" value="NZ_FOGC01000003.1"/>
</dbReference>
<evidence type="ECO:0000313" key="1">
    <source>
        <dbReference type="EMBL" id="SEQ46401.1"/>
    </source>
</evidence>
<dbReference type="AlphaFoldDB" id="A0A1H9G8G3"/>
<accession>A0A1H9G8G3</accession>
<evidence type="ECO:0000313" key="2">
    <source>
        <dbReference type="Proteomes" id="UP000242515"/>
    </source>
</evidence>